<protein>
    <submittedName>
        <fullName evidence="3">Phage integrase family protein</fullName>
    </submittedName>
</protein>
<name>A0A1I5ZF95_9RHOB</name>
<reference evidence="4" key="1">
    <citation type="submission" date="2016-10" db="EMBL/GenBank/DDBJ databases">
        <authorList>
            <person name="Varghese N."/>
            <person name="Submissions S."/>
        </authorList>
    </citation>
    <scope>NUCLEOTIDE SEQUENCE [LARGE SCALE GENOMIC DNA]</scope>
    <source>
        <strain evidence="4">JCM 10271</strain>
    </source>
</reference>
<dbReference type="InterPro" id="IPR011010">
    <property type="entry name" value="DNA_brk_join_enz"/>
</dbReference>
<dbReference type="AlphaFoldDB" id="A0A1I5ZF95"/>
<dbReference type="GO" id="GO:0006310">
    <property type="term" value="P:DNA recombination"/>
    <property type="evidence" value="ECO:0007669"/>
    <property type="project" value="UniProtKB-KW"/>
</dbReference>
<gene>
    <name evidence="3" type="ORF">SAMN05421853_109140</name>
</gene>
<evidence type="ECO:0000313" key="3">
    <source>
        <dbReference type="EMBL" id="SFQ55090.1"/>
    </source>
</evidence>
<accession>A0A1I5ZF95</accession>
<dbReference type="PROSITE" id="PS51898">
    <property type="entry name" value="TYR_RECOMBINASE"/>
    <property type="match status" value="1"/>
</dbReference>
<dbReference type="InterPro" id="IPR002104">
    <property type="entry name" value="Integrase_catalytic"/>
</dbReference>
<evidence type="ECO:0000259" key="2">
    <source>
        <dbReference type="PROSITE" id="PS51898"/>
    </source>
</evidence>
<proteinExistence type="predicted"/>
<dbReference type="SUPFAM" id="SSF56349">
    <property type="entry name" value="DNA breaking-rejoining enzymes"/>
    <property type="match status" value="1"/>
</dbReference>
<evidence type="ECO:0000256" key="1">
    <source>
        <dbReference type="ARBA" id="ARBA00023172"/>
    </source>
</evidence>
<keyword evidence="1" id="KW-0233">DNA recombination</keyword>
<dbReference type="GO" id="GO:0015074">
    <property type="term" value="P:DNA integration"/>
    <property type="evidence" value="ECO:0007669"/>
    <property type="project" value="InterPro"/>
</dbReference>
<dbReference type="EMBL" id="FOXV01000009">
    <property type="protein sequence ID" value="SFQ55090.1"/>
    <property type="molecule type" value="Genomic_DNA"/>
</dbReference>
<dbReference type="STRING" id="93684.SAMN05421853_109140"/>
<feature type="domain" description="Tyr recombinase" evidence="2">
    <location>
        <begin position="1"/>
        <end position="167"/>
    </location>
</feature>
<sequence length="182" mass="19718">MNGPVLWGQVTGTMARLWFLLSLNVLPRIGDVYRLGSRHMVMSSTGAEALSFLPSKKGSAHVVVPVLAQLLEELELHPEREVFMATETGAPFASPEAMRNKIQAWTAEAGLPKGRTQHGIRKGAAELLAGAGATQYEIMSLMSHTQAQTSEVYTRQTDRRTLAARAIARLSAIDLANVDHAA</sequence>
<dbReference type="Proteomes" id="UP000243106">
    <property type="component" value="Unassembled WGS sequence"/>
</dbReference>
<dbReference type="Gene3D" id="1.10.443.10">
    <property type="entry name" value="Intergrase catalytic core"/>
    <property type="match status" value="1"/>
</dbReference>
<dbReference type="GO" id="GO:0003677">
    <property type="term" value="F:DNA binding"/>
    <property type="evidence" value="ECO:0007669"/>
    <property type="project" value="InterPro"/>
</dbReference>
<organism evidence="3 4">
    <name type="scientific">Roseivivax halotolerans</name>
    <dbReference type="NCBI Taxonomy" id="93684"/>
    <lineage>
        <taxon>Bacteria</taxon>
        <taxon>Pseudomonadati</taxon>
        <taxon>Pseudomonadota</taxon>
        <taxon>Alphaproteobacteria</taxon>
        <taxon>Rhodobacterales</taxon>
        <taxon>Roseobacteraceae</taxon>
        <taxon>Roseivivax</taxon>
    </lineage>
</organism>
<dbReference type="Pfam" id="PF00589">
    <property type="entry name" value="Phage_integrase"/>
    <property type="match status" value="1"/>
</dbReference>
<evidence type="ECO:0000313" key="4">
    <source>
        <dbReference type="Proteomes" id="UP000243106"/>
    </source>
</evidence>
<dbReference type="InterPro" id="IPR013762">
    <property type="entry name" value="Integrase-like_cat_sf"/>
</dbReference>
<keyword evidence="4" id="KW-1185">Reference proteome</keyword>
<dbReference type="RefSeq" id="WP_093013317.1">
    <property type="nucleotide sequence ID" value="NZ_FOXV01000009.1"/>
</dbReference>